<dbReference type="EMBL" id="CP119075">
    <property type="protein sequence ID" value="WED63629.1"/>
    <property type="molecule type" value="Genomic_DNA"/>
</dbReference>
<name>A0AAE9ZV46_9BACT</name>
<dbReference type="AlphaFoldDB" id="A0AAE9ZV46"/>
<evidence type="ECO:0000259" key="3">
    <source>
        <dbReference type="Pfam" id="PF13505"/>
    </source>
</evidence>
<dbReference type="InterPro" id="IPR011250">
    <property type="entry name" value="OMP/PagP_B-barrel"/>
</dbReference>
<evidence type="ECO:0000313" key="5">
    <source>
        <dbReference type="Proteomes" id="UP001218638"/>
    </source>
</evidence>
<feature type="chain" id="PRO_5041983844" evidence="2">
    <location>
        <begin position="20"/>
        <end position="230"/>
    </location>
</feature>
<keyword evidence="5" id="KW-1185">Reference proteome</keyword>
<organism evidence="4 5">
    <name type="scientific">Synoicihabitans lomoniglobus</name>
    <dbReference type="NCBI Taxonomy" id="2909285"/>
    <lineage>
        <taxon>Bacteria</taxon>
        <taxon>Pseudomonadati</taxon>
        <taxon>Verrucomicrobiota</taxon>
        <taxon>Opitutia</taxon>
        <taxon>Opitutales</taxon>
        <taxon>Opitutaceae</taxon>
        <taxon>Synoicihabitans</taxon>
    </lineage>
</organism>
<evidence type="ECO:0000313" key="4">
    <source>
        <dbReference type="EMBL" id="WED63629.1"/>
    </source>
</evidence>
<sequence length="230" mass="24707">MKSVFVSLLSLLTGVSAWAQTGFFAEAGVGHLSLSGAKYSIANVALSSSGGNTVPGTAGPFTTNDSFSREDDHATVPFIAAGYTFSENLGLRFTYHHIGDLTTIADYDVIIGGDAVAGSVHTVFQDTTRLFTLSPEFSWSVNQTIELTVSPELNLVLNRATITTTTDDVSIMIVPTSPYSDESVTFGGSADVKFHLSPQASLVVRYKYTDLKPSRDRTGHLISASLRWHF</sequence>
<reference evidence="4" key="1">
    <citation type="submission" date="2023-03" db="EMBL/GenBank/DDBJ databases">
        <title>Lomoglobus Profundus gen. nov., sp. nov., a novel member of the phylum Verrucomicrobia, isolated from deep-marine sediment of South China Sea.</title>
        <authorList>
            <person name="Ahmad T."/>
            <person name="Ishaq S.E."/>
            <person name="Wang F."/>
        </authorList>
    </citation>
    <scope>NUCLEOTIDE SEQUENCE</scope>
    <source>
        <strain evidence="4">LMO-M01</strain>
    </source>
</reference>
<feature type="domain" description="Outer membrane protein beta-barrel" evidence="3">
    <location>
        <begin position="7"/>
        <end position="230"/>
    </location>
</feature>
<dbReference type="RefSeq" id="WP_330929836.1">
    <property type="nucleotide sequence ID" value="NZ_CP119075.1"/>
</dbReference>
<dbReference type="Pfam" id="PF13505">
    <property type="entry name" value="OMP_b-brl"/>
    <property type="match status" value="1"/>
</dbReference>
<keyword evidence="1 2" id="KW-0732">Signal</keyword>
<feature type="signal peptide" evidence="2">
    <location>
        <begin position="1"/>
        <end position="19"/>
    </location>
</feature>
<evidence type="ECO:0000256" key="1">
    <source>
        <dbReference type="ARBA" id="ARBA00022729"/>
    </source>
</evidence>
<dbReference type="Gene3D" id="2.40.160.20">
    <property type="match status" value="1"/>
</dbReference>
<proteinExistence type="predicted"/>
<dbReference type="Proteomes" id="UP001218638">
    <property type="component" value="Chromosome"/>
</dbReference>
<dbReference type="KEGG" id="slom:PXH66_14930"/>
<gene>
    <name evidence="4" type="ORF">PXH66_14930</name>
</gene>
<dbReference type="SUPFAM" id="SSF56925">
    <property type="entry name" value="OMPA-like"/>
    <property type="match status" value="1"/>
</dbReference>
<dbReference type="InterPro" id="IPR027385">
    <property type="entry name" value="Beta-barrel_OMP"/>
</dbReference>
<accession>A0AAE9ZV46</accession>
<protein>
    <submittedName>
        <fullName evidence="4">Outer membrane beta-barrel protein</fullName>
    </submittedName>
</protein>
<evidence type="ECO:0000256" key="2">
    <source>
        <dbReference type="SAM" id="SignalP"/>
    </source>
</evidence>